<gene>
    <name evidence="4" type="ORF">H5J25_02410</name>
</gene>
<dbReference type="GO" id="GO:0016746">
    <property type="term" value="F:acyltransferase activity"/>
    <property type="evidence" value="ECO:0007669"/>
    <property type="project" value="UniProtKB-KW"/>
</dbReference>
<dbReference type="RefSeq" id="WP_202094410.1">
    <property type="nucleotide sequence ID" value="NZ_CP061035.1"/>
</dbReference>
<dbReference type="PANTHER" id="PTHR34069">
    <property type="entry name" value="3-OXOACYL-[ACYL-CARRIER-PROTEIN] SYNTHASE 3"/>
    <property type="match status" value="1"/>
</dbReference>
<feature type="domain" description="Beta-ketoacyl-[acyl-carrier-protein] synthase III C-terminal" evidence="3">
    <location>
        <begin position="213"/>
        <end position="291"/>
    </location>
</feature>
<dbReference type="GO" id="GO:0044550">
    <property type="term" value="P:secondary metabolite biosynthetic process"/>
    <property type="evidence" value="ECO:0007669"/>
    <property type="project" value="TreeGrafter"/>
</dbReference>
<name>A0A974NV99_9SPHN</name>
<keyword evidence="2" id="KW-0012">Acyltransferase</keyword>
<dbReference type="Gene3D" id="3.40.47.10">
    <property type="match status" value="2"/>
</dbReference>
<accession>A0A974NV99</accession>
<dbReference type="SUPFAM" id="SSF53901">
    <property type="entry name" value="Thiolase-like"/>
    <property type="match status" value="2"/>
</dbReference>
<evidence type="ECO:0000313" key="4">
    <source>
        <dbReference type="EMBL" id="QQV77674.1"/>
    </source>
</evidence>
<dbReference type="SUPFAM" id="SSF50249">
    <property type="entry name" value="Nucleic acid-binding proteins"/>
    <property type="match status" value="1"/>
</dbReference>
<proteinExistence type="predicted"/>
<sequence length="479" mass="50536">MSEFGITAFGAYVPRLRIDRAIIADAHKWAVPGLKGQAKGSRAFASWDEDAITMAVEAARDALGDGGASRITAVRLASTNLPYADLQNAAIVAGALDVPPNAATSDSTGSQRAGTSALLQALQGGGTSLVIGSDNPSAKPASTQELSFGAGAAAFLVGSDRIVARLIGAASVTSVFVDHFRAAHAESDYNWEERWVRDEGYGKIVPAGVKAALADAQLSIGDIQHFVMPSYLRGSADAVAKKLRFEGEVANALDAGIGYAGAAQALLMLAATLEKAQPGDRILLVGFGQGVDVLVFQVTDAIAQAKPARGVAGSIAEGVATDSYLRMLSFDGGLDMEWGMRSEKSGKTALTEQFRSAGQLESFNAGQCGACATVQFPQLQYCVKCHAPSAGFEQISLRDASAKVLTSTADWLSYHPAPPLYVGFVQFDNGARMLMEMVDIGRDGIAAGQPLRMVYRIKEKDRQRGYNRYFWKSTPLLAA</sequence>
<dbReference type="KEGG" id="sari:H5J25_02410"/>
<evidence type="ECO:0000256" key="2">
    <source>
        <dbReference type="ARBA" id="ARBA00023315"/>
    </source>
</evidence>
<dbReference type="PANTHER" id="PTHR34069:SF2">
    <property type="entry name" value="BETA-KETOACYL-[ACYL-CARRIER-PROTEIN] SYNTHASE III"/>
    <property type="match status" value="1"/>
</dbReference>
<dbReference type="InterPro" id="IPR012340">
    <property type="entry name" value="NA-bd_OB-fold"/>
</dbReference>
<evidence type="ECO:0000256" key="1">
    <source>
        <dbReference type="ARBA" id="ARBA00022679"/>
    </source>
</evidence>
<keyword evidence="5" id="KW-1185">Reference proteome</keyword>
<dbReference type="Pfam" id="PF08541">
    <property type="entry name" value="ACP_syn_III_C"/>
    <property type="match status" value="1"/>
</dbReference>
<dbReference type="CDD" id="cd00827">
    <property type="entry name" value="init_cond_enzymes"/>
    <property type="match status" value="1"/>
</dbReference>
<dbReference type="AlphaFoldDB" id="A0A974NV99"/>
<reference evidence="5" key="1">
    <citation type="submission" date="2020-09" db="EMBL/GenBank/DDBJ databases">
        <title>Sphingomonas sp., a new species isolated from pork steak.</title>
        <authorList>
            <person name="Heidler von Heilborn D."/>
        </authorList>
    </citation>
    <scope>NUCLEOTIDE SEQUENCE [LARGE SCALE GENOMIC DNA]</scope>
</reference>
<dbReference type="EMBL" id="CP061035">
    <property type="protein sequence ID" value="QQV77674.1"/>
    <property type="molecule type" value="Genomic_DNA"/>
</dbReference>
<evidence type="ECO:0000259" key="3">
    <source>
        <dbReference type="Pfam" id="PF08541"/>
    </source>
</evidence>
<dbReference type="InterPro" id="IPR013747">
    <property type="entry name" value="ACP_syn_III_C"/>
</dbReference>
<dbReference type="Proteomes" id="UP000595894">
    <property type="component" value="Chromosome"/>
</dbReference>
<keyword evidence="1" id="KW-0808">Transferase</keyword>
<dbReference type="InterPro" id="IPR016039">
    <property type="entry name" value="Thiolase-like"/>
</dbReference>
<evidence type="ECO:0000313" key="5">
    <source>
        <dbReference type="Proteomes" id="UP000595894"/>
    </source>
</evidence>
<organism evidence="4 5">
    <name type="scientific">Sphingomonas aliaeris</name>
    <dbReference type="NCBI Taxonomy" id="2759526"/>
    <lineage>
        <taxon>Bacteria</taxon>
        <taxon>Pseudomonadati</taxon>
        <taxon>Pseudomonadota</taxon>
        <taxon>Alphaproteobacteria</taxon>
        <taxon>Sphingomonadales</taxon>
        <taxon>Sphingomonadaceae</taxon>
        <taxon>Sphingomonas</taxon>
    </lineage>
</organism>
<protein>
    <recommendedName>
        <fullName evidence="3">Beta-ketoacyl-[acyl-carrier-protein] synthase III C-terminal domain-containing protein</fullName>
    </recommendedName>
</protein>